<dbReference type="EMBL" id="JBHSLA010000007">
    <property type="protein sequence ID" value="MFC5196557.1"/>
    <property type="molecule type" value="Genomic_DNA"/>
</dbReference>
<evidence type="ECO:0000256" key="1">
    <source>
        <dbReference type="SAM" id="Phobius"/>
    </source>
</evidence>
<dbReference type="InterPro" id="IPR036938">
    <property type="entry name" value="PAP2/HPO_sf"/>
</dbReference>
<evidence type="ECO:0000313" key="3">
    <source>
        <dbReference type="EMBL" id="MFC5196557.1"/>
    </source>
</evidence>
<proteinExistence type="predicted"/>
<keyword evidence="1" id="KW-0812">Transmembrane</keyword>
<evidence type="ECO:0000259" key="2">
    <source>
        <dbReference type="SMART" id="SM00014"/>
    </source>
</evidence>
<feature type="transmembrane region" description="Helical" evidence="1">
    <location>
        <begin position="116"/>
        <end position="136"/>
    </location>
</feature>
<evidence type="ECO:0000313" key="4">
    <source>
        <dbReference type="Proteomes" id="UP001596162"/>
    </source>
</evidence>
<dbReference type="InterPro" id="IPR000326">
    <property type="entry name" value="PAP2/HPO"/>
</dbReference>
<feature type="transmembrane region" description="Helical" evidence="1">
    <location>
        <begin position="156"/>
        <end position="174"/>
    </location>
</feature>
<dbReference type="Pfam" id="PF01569">
    <property type="entry name" value="PAP2"/>
    <property type="match status" value="1"/>
</dbReference>
<feature type="transmembrane region" description="Helical" evidence="1">
    <location>
        <begin position="91"/>
        <end position="109"/>
    </location>
</feature>
<sequence length="242" mass="27889">MLKLIKFALKQLKQLLKHWHSKYQNQIPYFLILGLALFLIIGGINLFIELTENLKTDSIAQFDTAVTRFILSYRSESLTQYFTFITEVGDIYGYLIVFTLCTILFYLILKSWNYVVQLSLVMLLALSSNLILKQIINRSRPELEHLVTVKTLSYPSGHAMTAMAFYGFLIFLFYGFKIHRFLKFTIITLLIFLIFSIGISRIYLGVHFPSDILGGFVAGFIWVIFCAIVFSIITVFGKDPKT</sequence>
<dbReference type="CDD" id="cd03392">
    <property type="entry name" value="PAP2_like_2"/>
    <property type="match status" value="1"/>
</dbReference>
<name>A0ABW0C8J2_9FLAO</name>
<protein>
    <submittedName>
        <fullName evidence="3">Phosphatase PAP2 family protein</fullName>
    </submittedName>
</protein>
<feature type="domain" description="Phosphatidic acid phosphatase type 2/haloperoxidase" evidence="2">
    <location>
        <begin position="118"/>
        <end position="227"/>
    </location>
</feature>
<accession>A0ABW0C8J2</accession>
<dbReference type="PANTHER" id="PTHR14969">
    <property type="entry name" value="SPHINGOSINE-1-PHOSPHATE PHOSPHOHYDROLASE"/>
    <property type="match status" value="1"/>
</dbReference>
<dbReference type="SMART" id="SM00014">
    <property type="entry name" value="acidPPc"/>
    <property type="match status" value="1"/>
</dbReference>
<dbReference type="PANTHER" id="PTHR14969:SF13">
    <property type="entry name" value="AT30094P"/>
    <property type="match status" value="1"/>
</dbReference>
<feature type="transmembrane region" description="Helical" evidence="1">
    <location>
        <begin position="27"/>
        <end position="48"/>
    </location>
</feature>
<dbReference type="Proteomes" id="UP001596162">
    <property type="component" value="Unassembled WGS sequence"/>
</dbReference>
<keyword evidence="1" id="KW-0472">Membrane</keyword>
<feature type="transmembrane region" description="Helical" evidence="1">
    <location>
        <begin position="186"/>
        <end position="206"/>
    </location>
</feature>
<dbReference type="RefSeq" id="WP_376862107.1">
    <property type="nucleotide sequence ID" value="NZ_JBHSLA010000007.1"/>
</dbReference>
<keyword evidence="1" id="KW-1133">Transmembrane helix</keyword>
<reference evidence="4" key="1">
    <citation type="journal article" date="2019" name="Int. J. Syst. Evol. Microbiol.">
        <title>The Global Catalogue of Microorganisms (GCM) 10K type strain sequencing project: providing services to taxonomists for standard genome sequencing and annotation.</title>
        <authorList>
            <consortium name="The Broad Institute Genomics Platform"/>
            <consortium name="The Broad Institute Genome Sequencing Center for Infectious Disease"/>
            <person name="Wu L."/>
            <person name="Ma J."/>
        </authorList>
    </citation>
    <scope>NUCLEOTIDE SEQUENCE [LARGE SCALE GENOMIC DNA]</scope>
    <source>
        <strain evidence="4">JCM 17978</strain>
    </source>
</reference>
<dbReference type="SUPFAM" id="SSF48317">
    <property type="entry name" value="Acid phosphatase/Vanadium-dependent haloperoxidase"/>
    <property type="match status" value="1"/>
</dbReference>
<keyword evidence="4" id="KW-1185">Reference proteome</keyword>
<comment type="caution">
    <text evidence="3">The sequence shown here is derived from an EMBL/GenBank/DDBJ whole genome shotgun (WGS) entry which is preliminary data.</text>
</comment>
<dbReference type="Gene3D" id="1.20.144.10">
    <property type="entry name" value="Phosphatidic acid phosphatase type 2/haloperoxidase"/>
    <property type="match status" value="2"/>
</dbReference>
<feature type="transmembrane region" description="Helical" evidence="1">
    <location>
        <begin position="212"/>
        <end position="236"/>
    </location>
</feature>
<organism evidence="3 4">
    <name type="scientific">Bizionia hallyeonensis</name>
    <dbReference type="NCBI Taxonomy" id="1123757"/>
    <lineage>
        <taxon>Bacteria</taxon>
        <taxon>Pseudomonadati</taxon>
        <taxon>Bacteroidota</taxon>
        <taxon>Flavobacteriia</taxon>
        <taxon>Flavobacteriales</taxon>
        <taxon>Flavobacteriaceae</taxon>
        <taxon>Bizionia</taxon>
    </lineage>
</organism>
<gene>
    <name evidence="3" type="ORF">ACFPH8_14540</name>
</gene>